<dbReference type="InterPro" id="IPR050177">
    <property type="entry name" value="Lipid_A_modif_metabolic_enz"/>
</dbReference>
<dbReference type="Gene3D" id="3.40.50.720">
    <property type="entry name" value="NAD(P)-binding Rossmann-like Domain"/>
    <property type="match status" value="1"/>
</dbReference>
<sequence>MSVFVTGAESFVGRALVDVCDLAGIPVEGVDLADCTSSRWGHLDIRDPALADAIPEGAVVVHLAAISRDTDCRTDPREAFDVNVNGTINVAEASRKRSCPQIVFASSEWVYGEVDDYGTQTEDQVIDGTRLKSEYAISKLVGERLLVLGGYVDVITILRFGIIYGPRSDNFSAVEALLDRGRTDGRVEVGSGRTARRFIHVTDIANGILSCIGRSGNEVFNLSGSELVSLADVVETAARLIGK</sequence>
<dbReference type="SUPFAM" id="SSF51735">
    <property type="entry name" value="NAD(P)-binding Rossmann-fold domains"/>
    <property type="match status" value="1"/>
</dbReference>
<name>A0A382B023_9ZZZZ</name>
<organism evidence="2">
    <name type="scientific">marine metagenome</name>
    <dbReference type="NCBI Taxonomy" id="408172"/>
    <lineage>
        <taxon>unclassified sequences</taxon>
        <taxon>metagenomes</taxon>
        <taxon>ecological metagenomes</taxon>
    </lineage>
</organism>
<feature type="domain" description="NAD-dependent epimerase/dehydratase" evidence="1">
    <location>
        <begin position="3"/>
        <end position="222"/>
    </location>
</feature>
<dbReference type="CDD" id="cd08946">
    <property type="entry name" value="SDR_e"/>
    <property type="match status" value="1"/>
</dbReference>
<gene>
    <name evidence="2" type="ORF">METZ01_LOCUS160014</name>
</gene>
<evidence type="ECO:0000259" key="1">
    <source>
        <dbReference type="Pfam" id="PF01370"/>
    </source>
</evidence>
<dbReference type="Pfam" id="PF01370">
    <property type="entry name" value="Epimerase"/>
    <property type="match status" value="1"/>
</dbReference>
<dbReference type="EMBL" id="UINC01027618">
    <property type="protein sequence ID" value="SVB07160.1"/>
    <property type="molecule type" value="Genomic_DNA"/>
</dbReference>
<feature type="non-terminal residue" evidence="2">
    <location>
        <position position="243"/>
    </location>
</feature>
<reference evidence="2" key="1">
    <citation type="submission" date="2018-05" db="EMBL/GenBank/DDBJ databases">
        <authorList>
            <person name="Lanie J.A."/>
            <person name="Ng W.-L."/>
            <person name="Kazmierczak K.M."/>
            <person name="Andrzejewski T.M."/>
            <person name="Davidsen T.M."/>
            <person name="Wayne K.J."/>
            <person name="Tettelin H."/>
            <person name="Glass J.I."/>
            <person name="Rusch D."/>
            <person name="Podicherti R."/>
            <person name="Tsui H.-C.T."/>
            <person name="Winkler M.E."/>
        </authorList>
    </citation>
    <scope>NUCLEOTIDE SEQUENCE</scope>
</reference>
<dbReference type="InterPro" id="IPR036291">
    <property type="entry name" value="NAD(P)-bd_dom_sf"/>
</dbReference>
<dbReference type="AlphaFoldDB" id="A0A382B023"/>
<accession>A0A382B023</accession>
<dbReference type="InterPro" id="IPR001509">
    <property type="entry name" value="Epimerase_deHydtase"/>
</dbReference>
<proteinExistence type="predicted"/>
<evidence type="ECO:0000313" key="2">
    <source>
        <dbReference type="EMBL" id="SVB07160.1"/>
    </source>
</evidence>
<dbReference type="PANTHER" id="PTHR43245">
    <property type="entry name" value="BIFUNCTIONAL POLYMYXIN RESISTANCE PROTEIN ARNA"/>
    <property type="match status" value="1"/>
</dbReference>
<dbReference type="PANTHER" id="PTHR43245:SF23">
    <property type="entry name" value="NAD(P)-BINDING DOMAIN-CONTAINING PROTEIN"/>
    <property type="match status" value="1"/>
</dbReference>
<protein>
    <recommendedName>
        <fullName evidence="1">NAD-dependent epimerase/dehydratase domain-containing protein</fullName>
    </recommendedName>
</protein>